<keyword evidence="2 4" id="KW-0238">DNA-binding</keyword>
<dbReference type="EMBL" id="PDVP01000010">
    <property type="protein sequence ID" value="PHP66062.1"/>
    <property type="molecule type" value="Genomic_DNA"/>
</dbReference>
<keyword evidence="3" id="KW-0804">Transcription</keyword>
<feature type="domain" description="HTH tetR-type" evidence="5">
    <location>
        <begin position="7"/>
        <end position="67"/>
    </location>
</feature>
<evidence type="ECO:0000313" key="7">
    <source>
        <dbReference type="Proteomes" id="UP000221168"/>
    </source>
</evidence>
<dbReference type="Gene3D" id="1.10.357.10">
    <property type="entry name" value="Tetracycline Repressor, domain 2"/>
    <property type="match status" value="1"/>
</dbReference>
<dbReference type="PRINTS" id="PR00455">
    <property type="entry name" value="HTHTETR"/>
</dbReference>
<sequence>MIPAAQTDKRETILHSAIGQFMAYGFSRVTMDDIAQAAGMSRPALYQFFRNKQAIYEAGATAMLDQSLDVMQAALNQDGSPKARIGAAITRGILDMMGQMEATPHGAELIDMKGGLSSGWLDDWKARKIALLAPVYEEAGARAPLDGAVLATQLSDWLEGMKMRVKGGREREEALERFLAMQMAALSAAA</sequence>
<keyword evidence="1" id="KW-0805">Transcription regulation</keyword>
<dbReference type="Proteomes" id="UP000221168">
    <property type="component" value="Unassembled WGS sequence"/>
</dbReference>
<evidence type="ECO:0000256" key="1">
    <source>
        <dbReference type="ARBA" id="ARBA00023015"/>
    </source>
</evidence>
<dbReference type="PROSITE" id="PS50977">
    <property type="entry name" value="HTH_TETR_2"/>
    <property type="match status" value="1"/>
</dbReference>
<evidence type="ECO:0000256" key="4">
    <source>
        <dbReference type="PROSITE-ProRule" id="PRU00335"/>
    </source>
</evidence>
<comment type="caution">
    <text evidence="6">The sequence shown here is derived from an EMBL/GenBank/DDBJ whole genome shotgun (WGS) entry which is preliminary data.</text>
</comment>
<dbReference type="SUPFAM" id="SSF46689">
    <property type="entry name" value="Homeodomain-like"/>
    <property type="match status" value="1"/>
</dbReference>
<proteinExistence type="predicted"/>
<evidence type="ECO:0000259" key="5">
    <source>
        <dbReference type="PROSITE" id="PS50977"/>
    </source>
</evidence>
<dbReference type="PANTHER" id="PTHR30055">
    <property type="entry name" value="HTH-TYPE TRANSCRIPTIONAL REGULATOR RUTR"/>
    <property type="match status" value="1"/>
</dbReference>
<dbReference type="AlphaFoldDB" id="A0A2G1QKN7"/>
<dbReference type="InterPro" id="IPR001647">
    <property type="entry name" value="HTH_TetR"/>
</dbReference>
<organism evidence="6 7">
    <name type="scientific">Zhengella mangrovi</name>
    <dbReference type="NCBI Taxonomy" id="1982044"/>
    <lineage>
        <taxon>Bacteria</taxon>
        <taxon>Pseudomonadati</taxon>
        <taxon>Pseudomonadota</taxon>
        <taxon>Alphaproteobacteria</taxon>
        <taxon>Hyphomicrobiales</taxon>
        <taxon>Notoacmeibacteraceae</taxon>
        <taxon>Zhengella</taxon>
    </lineage>
</organism>
<dbReference type="Pfam" id="PF00440">
    <property type="entry name" value="TetR_N"/>
    <property type="match status" value="1"/>
</dbReference>
<dbReference type="OrthoDB" id="9802802at2"/>
<dbReference type="RefSeq" id="WP_099307327.1">
    <property type="nucleotide sequence ID" value="NZ_PDVP01000010.1"/>
</dbReference>
<keyword evidence="7" id="KW-1185">Reference proteome</keyword>
<dbReference type="GO" id="GO:0003700">
    <property type="term" value="F:DNA-binding transcription factor activity"/>
    <property type="evidence" value="ECO:0007669"/>
    <property type="project" value="TreeGrafter"/>
</dbReference>
<accession>A0A2G1QKN7</accession>
<gene>
    <name evidence="6" type="ORF">CSC94_15765</name>
</gene>
<evidence type="ECO:0000256" key="2">
    <source>
        <dbReference type="ARBA" id="ARBA00023125"/>
    </source>
</evidence>
<evidence type="ECO:0000313" key="6">
    <source>
        <dbReference type="EMBL" id="PHP66062.1"/>
    </source>
</evidence>
<reference evidence="6 7" key="1">
    <citation type="submission" date="2017-10" db="EMBL/GenBank/DDBJ databases">
        <title>Sedimentibacterium mangrovi gen. nov., sp. nov., a novel member of family Phyllobacteriacea isolated from mangrove sediment.</title>
        <authorList>
            <person name="Liao H."/>
            <person name="Tian Y."/>
        </authorList>
    </citation>
    <scope>NUCLEOTIDE SEQUENCE [LARGE SCALE GENOMIC DNA]</scope>
    <source>
        <strain evidence="6 7">X9-2-2</strain>
    </source>
</reference>
<feature type="DNA-binding region" description="H-T-H motif" evidence="4">
    <location>
        <begin position="30"/>
        <end position="49"/>
    </location>
</feature>
<dbReference type="PANTHER" id="PTHR30055:SF234">
    <property type="entry name" value="HTH-TYPE TRANSCRIPTIONAL REGULATOR BETI"/>
    <property type="match status" value="1"/>
</dbReference>
<dbReference type="InterPro" id="IPR009057">
    <property type="entry name" value="Homeodomain-like_sf"/>
</dbReference>
<name>A0A2G1QKN7_9HYPH</name>
<protein>
    <submittedName>
        <fullName evidence="6">TetR family transcriptional regulator</fullName>
    </submittedName>
</protein>
<evidence type="ECO:0000256" key="3">
    <source>
        <dbReference type="ARBA" id="ARBA00023163"/>
    </source>
</evidence>
<dbReference type="InterPro" id="IPR050109">
    <property type="entry name" value="HTH-type_TetR-like_transc_reg"/>
</dbReference>
<dbReference type="GO" id="GO:0000976">
    <property type="term" value="F:transcription cis-regulatory region binding"/>
    <property type="evidence" value="ECO:0007669"/>
    <property type="project" value="TreeGrafter"/>
</dbReference>